<accession>A0P555</accession>
<protein>
    <submittedName>
        <fullName evidence="1">Uncharacterized protein</fullName>
    </submittedName>
</protein>
<name>A0P555_9PROT</name>
<proteinExistence type="predicted"/>
<dbReference type="OrthoDB" id="8537111at2"/>
<dbReference type="EMBL" id="AAUX01000001">
    <property type="protein sequence ID" value="EAV46665.1"/>
    <property type="molecule type" value="Genomic_DNA"/>
</dbReference>
<dbReference type="Proteomes" id="UP000054262">
    <property type="component" value="Unassembled WGS sequence"/>
</dbReference>
<evidence type="ECO:0000313" key="2">
    <source>
        <dbReference type="Proteomes" id="UP000054262"/>
    </source>
</evidence>
<evidence type="ECO:0000313" key="1">
    <source>
        <dbReference type="EMBL" id="EAV46665.1"/>
    </source>
</evidence>
<sequence>MDNKYGLGSSKVAVEIQKKDQGLECKSCKASNLHFCPTMEDHQCESCGEWQNDIPLNYSTGRSADY</sequence>
<dbReference type="AlphaFoldDB" id="A0P555"/>
<reference evidence="1 2" key="1">
    <citation type="submission" date="2006-11" db="EMBL/GenBank/DDBJ databases">
        <authorList>
            <person name="Giovannoni S."/>
            <person name="Vergin K."/>
            <person name="Ferriera S."/>
            <person name="Johnson J."/>
            <person name="Kravitz S."/>
            <person name="Beeson K."/>
            <person name="Sutton G."/>
            <person name="Rogers Y.-H."/>
            <person name="Friedman R."/>
            <person name="Frazier M."/>
            <person name="Venter J.C."/>
        </authorList>
    </citation>
    <scope>NUCLEOTIDE SEQUENCE [LARGE SCALE GENOMIC DNA]</scope>
    <source>
        <strain evidence="1 2">HTCC2181</strain>
    </source>
</reference>
<gene>
    <name evidence="1" type="ORF">MB2181_01290</name>
</gene>
<organism evidence="1 2">
    <name type="scientific">Methylophilales bacterium HTCC2181</name>
    <dbReference type="NCBI Taxonomy" id="383631"/>
    <lineage>
        <taxon>Bacteria</taxon>
        <taxon>Pseudomonadati</taxon>
        <taxon>Pseudomonadota</taxon>
        <taxon>Betaproteobacteria</taxon>
        <taxon>Nitrosomonadales</taxon>
        <taxon>OM43 clade</taxon>
    </lineage>
</organism>
<keyword evidence="2" id="KW-1185">Reference proteome</keyword>
<comment type="caution">
    <text evidence="1">The sequence shown here is derived from an EMBL/GenBank/DDBJ whole genome shotgun (WGS) entry which is preliminary data.</text>
</comment>